<dbReference type="InterPro" id="IPR036890">
    <property type="entry name" value="HATPase_C_sf"/>
</dbReference>
<dbReference type="OrthoDB" id="1522284at2"/>
<dbReference type="CDD" id="cd00130">
    <property type="entry name" value="PAS"/>
    <property type="match status" value="2"/>
</dbReference>
<dbReference type="InterPro" id="IPR052162">
    <property type="entry name" value="Sensor_kinase/Photoreceptor"/>
</dbReference>
<dbReference type="InterPro" id="IPR013655">
    <property type="entry name" value="PAS_fold_3"/>
</dbReference>
<evidence type="ECO:0000259" key="9">
    <source>
        <dbReference type="PROSITE" id="PS50113"/>
    </source>
</evidence>
<dbReference type="InterPro" id="IPR004358">
    <property type="entry name" value="Sig_transdc_His_kin-like_C"/>
</dbReference>
<name>M7NAL1_9BACT</name>
<feature type="domain" description="PAS" evidence="8">
    <location>
        <begin position="135"/>
        <end position="211"/>
    </location>
</feature>
<dbReference type="EMBL" id="AODQ01000009">
    <property type="protein sequence ID" value="EMR04231.1"/>
    <property type="molecule type" value="Genomic_DNA"/>
</dbReference>
<dbReference type="SMART" id="SM00388">
    <property type="entry name" value="HisKA"/>
    <property type="match status" value="1"/>
</dbReference>
<dbReference type="InterPro" id="IPR000014">
    <property type="entry name" value="PAS"/>
</dbReference>
<dbReference type="NCBIfam" id="TIGR00229">
    <property type="entry name" value="sensory_box"/>
    <property type="match status" value="2"/>
</dbReference>
<sequence>MYTATPDQLLQPLLATLAEVSEPVCLLSTRGELQFINSAFQRISGYQQLEDVQKAGGLSSLLVDEEQKRPLPSAPPGSTATAADLLPKRVYLQTSSGKRIPLYLKQKVLPGGESGSVGTLYLFEQHPRAKTTTDYHRLLASFVEHANDAIMITEAEPLEEPGPRIVLVNQAFMRMTGYTRKESLGRSPRFLQGPNTQRQELDRIKAALQAQRATTAEIINYRKDGSEFWVELTVVPIRLYGTELTHFVSIQRETTHKKELEKALQDSRRQLEEALYENKQILNRSLDMICSLHPDGRFKQMNKACQRMLGYTPQEMIGRHFIDFVHPADKLKTLEVAAEIIAGNVQQNFENRLLHKGGRVVTVLWNACLSEDNQLMYSTARDISALKDAQEQLQGYTAQLEKINSELDQFVYKTSHDLRAPLVSVLGLINLTQQEPDEQQRSEYLSLMVRSIKKLDSFIQDIIRFSKNARTEVSPEPINFQLLIQEILQELMYMEEAKTIAVQLSVDPIAPFYSDKRRIEVIFHNIISNAIRYRNPAAEAPYIHIQVRESGQQQVRIDISDNGLGIAPEHQEKIFEMFYRATENSTGSGLGLYIVKESLAKLNGEISVASEPGAGTRFSIYLPNLQQPQGVEAHV</sequence>
<dbReference type="PROSITE" id="PS50109">
    <property type="entry name" value="HIS_KIN"/>
    <property type="match status" value="1"/>
</dbReference>
<evidence type="ECO:0000256" key="1">
    <source>
        <dbReference type="ARBA" id="ARBA00000085"/>
    </source>
</evidence>
<dbReference type="eggNOG" id="COG2202">
    <property type="taxonomic scope" value="Bacteria"/>
</dbReference>
<dbReference type="SMART" id="SM00091">
    <property type="entry name" value="PAS"/>
    <property type="match status" value="3"/>
</dbReference>
<feature type="domain" description="Histidine kinase" evidence="7">
    <location>
        <begin position="413"/>
        <end position="626"/>
    </location>
</feature>
<protein>
    <recommendedName>
        <fullName evidence="2">histidine kinase</fullName>
        <ecNumber evidence="2">2.7.13.3</ecNumber>
    </recommendedName>
</protein>
<dbReference type="RefSeq" id="WP_009194046.1">
    <property type="nucleotide sequence ID" value="NZ_AODQ01000009.1"/>
</dbReference>
<dbReference type="SUPFAM" id="SSF47384">
    <property type="entry name" value="Homodimeric domain of signal transducing histidine kinase"/>
    <property type="match status" value="1"/>
</dbReference>
<dbReference type="Pfam" id="PF02518">
    <property type="entry name" value="HATPase_c"/>
    <property type="match status" value="1"/>
</dbReference>
<dbReference type="EC" id="2.7.13.3" evidence="2"/>
<dbReference type="InterPro" id="IPR003594">
    <property type="entry name" value="HATPase_dom"/>
</dbReference>
<dbReference type="SMART" id="SM00387">
    <property type="entry name" value="HATPase_c"/>
    <property type="match status" value="1"/>
</dbReference>
<dbReference type="SUPFAM" id="SSF55874">
    <property type="entry name" value="ATPase domain of HSP90 chaperone/DNA topoisomerase II/histidine kinase"/>
    <property type="match status" value="1"/>
</dbReference>
<dbReference type="InterPro" id="IPR001610">
    <property type="entry name" value="PAC"/>
</dbReference>
<dbReference type="Pfam" id="PF00512">
    <property type="entry name" value="HisKA"/>
    <property type="match status" value="1"/>
</dbReference>
<keyword evidence="6" id="KW-0175">Coiled coil</keyword>
<dbReference type="PATRIC" id="fig|1279009.4.peg.656"/>
<dbReference type="PANTHER" id="PTHR43304">
    <property type="entry name" value="PHYTOCHROME-LIKE PROTEIN CPH1"/>
    <property type="match status" value="1"/>
</dbReference>
<feature type="domain" description="PAC" evidence="9">
    <location>
        <begin position="214"/>
        <end position="266"/>
    </location>
</feature>
<dbReference type="CDD" id="cd00075">
    <property type="entry name" value="HATPase"/>
    <property type="match status" value="1"/>
</dbReference>
<dbReference type="Gene3D" id="3.30.565.10">
    <property type="entry name" value="Histidine kinase-like ATPase, C-terminal domain"/>
    <property type="match status" value="1"/>
</dbReference>
<accession>M7NAL1</accession>
<dbReference type="InterPro" id="IPR005467">
    <property type="entry name" value="His_kinase_dom"/>
</dbReference>
<keyword evidence="3" id="KW-0597">Phosphoprotein</keyword>
<dbReference type="InterPro" id="IPR035965">
    <property type="entry name" value="PAS-like_dom_sf"/>
</dbReference>
<evidence type="ECO:0000259" key="7">
    <source>
        <dbReference type="PROSITE" id="PS50109"/>
    </source>
</evidence>
<dbReference type="AlphaFoldDB" id="M7NAL1"/>
<dbReference type="STRING" id="1279009.ADICEAN_00639"/>
<comment type="catalytic activity">
    <reaction evidence="1">
        <text>ATP + protein L-histidine = ADP + protein N-phospho-L-histidine.</text>
        <dbReference type="EC" id="2.7.13.3"/>
    </reaction>
</comment>
<dbReference type="SMART" id="SM00086">
    <property type="entry name" value="PAC"/>
    <property type="match status" value="2"/>
</dbReference>
<dbReference type="PROSITE" id="PS50113">
    <property type="entry name" value="PAC"/>
    <property type="match status" value="1"/>
</dbReference>
<dbReference type="InterPro" id="IPR000700">
    <property type="entry name" value="PAS-assoc_C"/>
</dbReference>
<keyword evidence="5" id="KW-0418">Kinase</keyword>
<keyword evidence="4 10" id="KW-0808">Transferase</keyword>
<dbReference type="InterPro" id="IPR036097">
    <property type="entry name" value="HisK_dim/P_sf"/>
</dbReference>
<comment type="caution">
    <text evidence="10">The sequence shown here is derived from an EMBL/GenBank/DDBJ whole genome shotgun (WGS) entry which is preliminary data.</text>
</comment>
<feature type="domain" description="PAS" evidence="8">
    <location>
        <begin position="279"/>
        <end position="344"/>
    </location>
</feature>
<proteinExistence type="predicted"/>
<dbReference type="Proteomes" id="UP000011910">
    <property type="component" value="Unassembled WGS sequence"/>
</dbReference>
<dbReference type="Pfam" id="PF08447">
    <property type="entry name" value="PAS_3"/>
    <property type="match status" value="1"/>
</dbReference>
<evidence type="ECO:0000256" key="5">
    <source>
        <dbReference type="ARBA" id="ARBA00022777"/>
    </source>
</evidence>
<dbReference type="PANTHER" id="PTHR43304:SF1">
    <property type="entry name" value="PAC DOMAIN-CONTAINING PROTEIN"/>
    <property type="match status" value="1"/>
</dbReference>
<organism evidence="10 11">
    <name type="scientific">Cesiribacter andamanensis AMV16</name>
    <dbReference type="NCBI Taxonomy" id="1279009"/>
    <lineage>
        <taxon>Bacteria</taxon>
        <taxon>Pseudomonadati</taxon>
        <taxon>Bacteroidota</taxon>
        <taxon>Cytophagia</taxon>
        <taxon>Cytophagales</taxon>
        <taxon>Cesiribacteraceae</taxon>
        <taxon>Cesiribacter</taxon>
    </lineage>
</organism>
<dbReference type="CDD" id="cd00082">
    <property type="entry name" value="HisKA"/>
    <property type="match status" value="1"/>
</dbReference>
<dbReference type="eggNOG" id="COG4251">
    <property type="taxonomic scope" value="Bacteria"/>
</dbReference>
<evidence type="ECO:0000313" key="10">
    <source>
        <dbReference type="EMBL" id="EMR04231.1"/>
    </source>
</evidence>
<dbReference type="Gene3D" id="3.30.450.20">
    <property type="entry name" value="PAS domain"/>
    <property type="match status" value="2"/>
</dbReference>
<dbReference type="GO" id="GO:0000155">
    <property type="term" value="F:phosphorelay sensor kinase activity"/>
    <property type="evidence" value="ECO:0007669"/>
    <property type="project" value="InterPro"/>
</dbReference>
<evidence type="ECO:0000256" key="4">
    <source>
        <dbReference type="ARBA" id="ARBA00022679"/>
    </source>
</evidence>
<evidence type="ECO:0000313" key="11">
    <source>
        <dbReference type="Proteomes" id="UP000011910"/>
    </source>
</evidence>
<feature type="coiled-coil region" evidence="6">
    <location>
        <begin position="250"/>
        <end position="284"/>
    </location>
</feature>
<evidence type="ECO:0000256" key="2">
    <source>
        <dbReference type="ARBA" id="ARBA00012438"/>
    </source>
</evidence>
<dbReference type="SUPFAM" id="SSF55785">
    <property type="entry name" value="PYP-like sensor domain (PAS domain)"/>
    <property type="match status" value="2"/>
</dbReference>
<gene>
    <name evidence="10" type="primary">arcB_1</name>
    <name evidence="10" type="ORF">ADICEAN_00639</name>
</gene>
<evidence type="ECO:0000256" key="6">
    <source>
        <dbReference type="SAM" id="Coils"/>
    </source>
</evidence>
<dbReference type="PROSITE" id="PS50112">
    <property type="entry name" value="PAS"/>
    <property type="match status" value="2"/>
</dbReference>
<dbReference type="FunFam" id="3.30.565.10:FF:000006">
    <property type="entry name" value="Sensor histidine kinase WalK"/>
    <property type="match status" value="1"/>
</dbReference>
<keyword evidence="11" id="KW-1185">Reference proteome</keyword>
<reference evidence="10 11" key="1">
    <citation type="journal article" date="2013" name="Genome Announc.">
        <title>Draft Genome Sequence of Cesiribacter andamanensis Strain AMV16T, Isolated from a Soil Sample from a Mud Volcano in the Andaman Islands, India.</title>
        <authorList>
            <person name="Shivaji S."/>
            <person name="Ara S."/>
            <person name="Begum Z."/>
            <person name="Srinivas T.N."/>
            <person name="Singh A."/>
            <person name="Kumar Pinnaka A."/>
        </authorList>
    </citation>
    <scope>NUCLEOTIDE SEQUENCE [LARGE SCALE GENOMIC DNA]</scope>
    <source>
        <strain evidence="10 11">AMV16</strain>
    </source>
</reference>
<dbReference type="Pfam" id="PF13426">
    <property type="entry name" value="PAS_9"/>
    <property type="match status" value="1"/>
</dbReference>
<evidence type="ECO:0000256" key="3">
    <source>
        <dbReference type="ARBA" id="ARBA00022553"/>
    </source>
</evidence>
<dbReference type="InterPro" id="IPR003661">
    <property type="entry name" value="HisK_dim/P_dom"/>
</dbReference>
<dbReference type="PRINTS" id="PR00344">
    <property type="entry name" value="BCTRLSENSOR"/>
</dbReference>
<dbReference type="Gene3D" id="1.10.287.130">
    <property type="match status" value="1"/>
</dbReference>
<evidence type="ECO:0000259" key="8">
    <source>
        <dbReference type="PROSITE" id="PS50112"/>
    </source>
</evidence>